<gene>
    <name evidence="1" type="ORF">IMC76_01060</name>
</gene>
<dbReference type="RefSeq" id="WP_025803002.1">
    <property type="nucleotide sequence ID" value="NZ_CP053842.1"/>
</dbReference>
<name>A0A7M1LG79_9BACT</name>
<dbReference type="SUPFAM" id="SSF52402">
    <property type="entry name" value="Adenine nucleotide alpha hydrolases-like"/>
    <property type="match status" value="1"/>
</dbReference>
<keyword evidence="2" id="KW-1185">Reference proteome</keyword>
<dbReference type="Gene3D" id="3.40.50.12370">
    <property type="match status" value="1"/>
</dbReference>
<organism evidence="1 2">
    <name type="scientific">Campylobacter corcagiensis</name>
    <dbReference type="NCBI Taxonomy" id="1448857"/>
    <lineage>
        <taxon>Bacteria</taxon>
        <taxon>Pseudomonadati</taxon>
        <taxon>Campylobacterota</taxon>
        <taxon>Epsilonproteobacteria</taxon>
        <taxon>Campylobacterales</taxon>
        <taxon>Campylobacteraceae</taxon>
        <taxon>Campylobacter</taxon>
    </lineage>
</organism>
<protein>
    <submittedName>
        <fullName evidence="1">Universal stress protein</fullName>
    </submittedName>
</protein>
<dbReference type="OrthoDB" id="5393836at2"/>
<dbReference type="InterPro" id="IPR006015">
    <property type="entry name" value="Universal_stress_UspA"/>
</dbReference>
<proteinExistence type="predicted"/>
<evidence type="ECO:0000313" key="1">
    <source>
        <dbReference type="EMBL" id="QOQ87440.1"/>
    </source>
</evidence>
<dbReference type="PRINTS" id="PR01438">
    <property type="entry name" value="UNVRSLSTRESS"/>
</dbReference>
<evidence type="ECO:0000313" key="2">
    <source>
        <dbReference type="Proteomes" id="UP000594749"/>
    </source>
</evidence>
<dbReference type="EMBL" id="CP063078">
    <property type="protein sequence ID" value="QOQ87440.1"/>
    <property type="molecule type" value="Genomic_DNA"/>
</dbReference>
<dbReference type="Proteomes" id="UP000594749">
    <property type="component" value="Chromosome"/>
</dbReference>
<dbReference type="AlphaFoldDB" id="A0A7M1LG79"/>
<accession>A0A7M1LG79</accession>
<dbReference type="CDD" id="cd00293">
    <property type="entry name" value="USP-like"/>
    <property type="match status" value="1"/>
</dbReference>
<sequence length="288" mass="31704">MVEAKLQVKKLFFPIGGGEELEERIHAALLVNKFFGTHMSIMSCQLDPETVYNVRMTLRGGIMLNEFLESAKEELETEQKHITHIVKDECAKLGIEYNEDQHTPNSAFVRNMLGTRSELVEKHSKYTDAVVAAVPPNGVITGTFEAAVVKSGKPAIVIPRKMKEFKLDKILVSLTGSTSSSRALSNALPAIMNAKEVHCITAEHYLQEDIAETKGRILNYLDLHGIKADLELLRTEGKIPGQVLLEKAKEFGADAIVAGIDTDSGLREIFLGGGSKYFLANTQIPILL</sequence>
<reference evidence="1 2" key="1">
    <citation type="submission" date="2020-10" db="EMBL/GenBank/DDBJ databases">
        <title>Campylobacter and Helicobacter PacBio genomes.</title>
        <authorList>
            <person name="Lane C."/>
        </authorList>
    </citation>
    <scope>NUCLEOTIDE SEQUENCE [LARGE SCALE GENOMIC DNA]</scope>
    <source>
        <strain evidence="1 2">2016D-0077</strain>
    </source>
</reference>